<evidence type="ECO:0000256" key="1">
    <source>
        <dbReference type="ARBA" id="ARBA00022527"/>
    </source>
</evidence>
<proteinExistence type="predicted"/>
<evidence type="ECO:0000256" key="2">
    <source>
        <dbReference type="ARBA" id="ARBA00022679"/>
    </source>
</evidence>
<dbReference type="InterPro" id="IPR000961">
    <property type="entry name" value="AGC-kinase_C"/>
</dbReference>
<feature type="domain" description="AGC-kinase C-terminal" evidence="6">
    <location>
        <begin position="71"/>
        <end position="122"/>
    </location>
</feature>
<keyword evidence="4" id="KW-0418">Kinase</keyword>
<dbReference type="PROSITE" id="PS51285">
    <property type="entry name" value="AGC_KINASE_CTER"/>
    <property type="match status" value="1"/>
</dbReference>
<evidence type="ECO:0000256" key="4">
    <source>
        <dbReference type="ARBA" id="ARBA00022777"/>
    </source>
</evidence>
<keyword evidence="1" id="KW-0723">Serine/threonine-protein kinase</keyword>
<dbReference type="AlphaFoldDB" id="A0A914PJV2"/>
<dbReference type="GO" id="GO:0005524">
    <property type="term" value="F:ATP binding"/>
    <property type="evidence" value="ECO:0007669"/>
    <property type="project" value="UniProtKB-KW"/>
</dbReference>
<protein>
    <submittedName>
        <fullName evidence="8">AGC-kinase C-terminal domain-containing protein</fullName>
    </submittedName>
</protein>
<dbReference type="SUPFAM" id="SSF56112">
    <property type="entry name" value="Protein kinase-like (PK-like)"/>
    <property type="match status" value="1"/>
</dbReference>
<dbReference type="Gene3D" id="3.30.200.20">
    <property type="entry name" value="Phosphorylase Kinase, domain 1"/>
    <property type="match status" value="1"/>
</dbReference>
<evidence type="ECO:0000313" key="7">
    <source>
        <dbReference type="Proteomes" id="UP000887578"/>
    </source>
</evidence>
<dbReference type="WBParaSite" id="PDA_v2.g16045.t1">
    <property type="protein sequence ID" value="PDA_v2.g16045.t1"/>
    <property type="gene ID" value="PDA_v2.g16045"/>
</dbReference>
<evidence type="ECO:0000256" key="5">
    <source>
        <dbReference type="ARBA" id="ARBA00022840"/>
    </source>
</evidence>
<name>A0A914PJV2_9BILA</name>
<dbReference type="GO" id="GO:0004674">
    <property type="term" value="F:protein serine/threonine kinase activity"/>
    <property type="evidence" value="ECO:0007669"/>
    <property type="project" value="UniProtKB-KW"/>
</dbReference>
<dbReference type="PANTHER" id="PTHR24353">
    <property type="entry name" value="CYCLIC NUCLEOTIDE-DEPENDENT PROTEIN KINASE"/>
    <property type="match status" value="1"/>
</dbReference>
<dbReference type="SMART" id="SM00133">
    <property type="entry name" value="S_TK_X"/>
    <property type="match status" value="1"/>
</dbReference>
<keyword evidence="3" id="KW-0547">Nucleotide-binding</keyword>
<evidence type="ECO:0000256" key="3">
    <source>
        <dbReference type="ARBA" id="ARBA00022741"/>
    </source>
</evidence>
<keyword evidence="2" id="KW-0808">Transferase</keyword>
<evidence type="ECO:0000259" key="6">
    <source>
        <dbReference type="PROSITE" id="PS51285"/>
    </source>
</evidence>
<organism evidence="7 8">
    <name type="scientific">Panagrolaimus davidi</name>
    <dbReference type="NCBI Taxonomy" id="227884"/>
    <lineage>
        <taxon>Eukaryota</taxon>
        <taxon>Metazoa</taxon>
        <taxon>Ecdysozoa</taxon>
        <taxon>Nematoda</taxon>
        <taxon>Chromadorea</taxon>
        <taxon>Rhabditida</taxon>
        <taxon>Tylenchina</taxon>
        <taxon>Panagrolaimomorpha</taxon>
        <taxon>Panagrolaimoidea</taxon>
        <taxon>Panagrolaimidae</taxon>
        <taxon>Panagrolaimus</taxon>
    </lineage>
</organism>
<dbReference type="InterPro" id="IPR011009">
    <property type="entry name" value="Kinase-like_dom_sf"/>
</dbReference>
<sequence length="122" mass="14562">MSELLTGVPPFVHADPVDTYKAILRGFELMEWPEFMNEMSKSLICKFCRTKPIHRLGYGNMEYARKDDWFKGFDFEAFRDRKMRPPIIPKLRNLIDTRNFEKVSSEDNFSSEEDCSDWDFNF</sequence>
<dbReference type="PANTHER" id="PTHR24353:SF111">
    <property type="match status" value="1"/>
</dbReference>
<dbReference type="Gene3D" id="1.10.510.10">
    <property type="entry name" value="Transferase(Phosphotransferase) domain 1"/>
    <property type="match status" value="1"/>
</dbReference>
<keyword evidence="7" id="KW-1185">Reference proteome</keyword>
<accession>A0A914PJV2</accession>
<keyword evidence="5" id="KW-0067">ATP-binding</keyword>
<reference evidence="8" key="1">
    <citation type="submission" date="2022-11" db="UniProtKB">
        <authorList>
            <consortium name="WormBaseParasite"/>
        </authorList>
    </citation>
    <scope>IDENTIFICATION</scope>
</reference>
<evidence type="ECO:0000313" key="8">
    <source>
        <dbReference type="WBParaSite" id="PDA_v2.g16045.t1"/>
    </source>
</evidence>
<dbReference type="Proteomes" id="UP000887578">
    <property type="component" value="Unplaced"/>
</dbReference>